<name>A0ABX2GJE1_9FIRM</name>
<sequence>MKEIAGKKVILTEGEFLRREEANKRYLMKLETPYLLRSYLHEAGRYSGRGPDAEAFGGWEDLSCQLRGHFLGHWLSAAALHYQETEDVELKAKTEVILKELELCQKDNGGEWVCPIPEKYLYWIGKGRNIWAPQYNIHKLFMGLIDVYRMMEQPKALSIADKLADWFYRWSGRYTREEFDDILDMETGGMLEVWADLYEITGQEKYKILMQRYYRSRLFEPLLEGKDVLTNMHANTTIPEVLGCAKAYEVTGEEKWLHIVEQYWKCAVIDRGCFATGGQTQGEIWTPMKKLKARLGDKNQEHCTVYNMIRLAEFLFRQTKDPAYMHYIEYNVQNGIMAQTYCPEGGLLTYFLPMKAASRKEWAGERDSFFCCHGTMVQANAAWNHRLYYQEDDHLYVTMYADSQVSFEMQGRKICLTQNQDYMNGSLMTCSENNAKQTINETVSAYANKPDFRKYVFTIHTQEDTPFHLMLRIPDWIREDAMVYINDDLYVKTNNTAKFVAINRVWRNDDKVTVLLPIGLKFIPLPDDASMGAYRYGADVLAGITEKERILKLETEKPEDELSADTERQWGEFRTFYRTENQDPGISFKKLNEIGNEPYQIYFKVK</sequence>
<dbReference type="Proteomes" id="UP000768180">
    <property type="component" value="Unassembled WGS sequence"/>
</dbReference>
<keyword evidence="4" id="KW-1185">Reference proteome</keyword>
<evidence type="ECO:0000259" key="1">
    <source>
        <dbReference type="Pfam" id="PF07944"/>
    </source>
</evidence>
<dbReference type="Pfam" id="PF07944">
    <property type="entry name" value="Beta-AFase-like_GH127_cat"/>
    <property type="match status" value="1"/>
</dbReference>
<dbReference type="PANTHER" id="PTHR31151:SF0">
    <property type="entry name" value="PROLINE-TRNA LIGASE (DUF1680)"/>
    <property type="match status" value="1"/>
</dbReference>
<dbReference type="Gene3D" id="1.50.10.20">
    <property type="match status" value="1"/>
</dbReference>
<dbReference type="InterPro" id="IPR008928">
    <property type="entry name" value="6-hairpin_glycosidase_sf"/>
</dbReference>
<dbReference type="PANTHER" id="PTHR31151">
    <property type="entry name" value="PROLINE-TRNA LIGASE (DUF1680)"/>
    <property type="match status" value="1"/>
</dbReference>
<evidence type="ECO:0000313" key="3">
    <source>
        <dbReference type="EMBL" id="NSE17785.1"/>
    </source>
</evidence>
<organism evidence="3 4">
    <name type="scientific">Fusicatenibacter saccharivorans</name>
    <dbReference type="NCBI Taxonomy" id="1150298"/>
    <lineage>
        <taxon>Bacteria</taxon>
        <taxon>Bacillati</taxon>
        <taxon>Bacillota</taxon>
        <taxon>Clostridia</taxon>
        <taxon>Lachnospirales</taxon>
        <taxon>Lachnospiraceae</taxon>
        <taxon>Fusicatenibacter</taxon>
    </lineage>
</organism>
<feature type="domain" description="Non-reducing end beta-L-arabinofuranosidase-like GH127 catalytic" evidence="1">
    <location>
        <begin position="9"/>
        <end position="381"/>
    </location>
</feature>
<accession>A0ABX2GJE1</accession>
<dbReference type="InterPro" id="IPR049046">
    <property type="entry name" value="Beta-AFase-like_GH127_middle"/>
</dbReference>
<evidence type="ECO:0000313" key="4">
    <source>
        <dbReference type="Proteomes" id="UP000768180"/>
    </source>
</evidence>
<gene>
    <name evidence="3" type="ORF">G5B05_15655</name>
</gene>
<reference evidence="3 4" key="1">
    <citation type="journal article" date="2020" name="Cell Host Microbe">
        <title>Functional and Genomic Variation between Human-Derived Isolates of Lachnospiraceae Reveals Inter- and Intra-Species Diversity.</title>
        <authorList>
            <person name="Sorbara M.T."/>
            <person name="Littmann E.R."/>
            <person name="Fontana E."/>
            <person name="Moody T.U."/>
            <person name="Kohout C.E."/>
            <person name="Gjonbalaj M."/>
            <person name="Eaton V."/>
            <person name="Seok R."/>
            <person name="Leiner I.M."/>
            <person name="Pamer E.G."/>
        </authorList>
    </citation>
    <scope>NUCLEOTIDE SEQUENCE [LARGE SCALE GENOMIC DNA]</scope>
    <source>
        <strain evidence="3 4">MSK.14.54</strain>
    </source>
</reference>
<dbReference type="SUPFAM" id="SSF48208">
    <property type="entry name" value="Six-hairpin glycosidases"/>
    <property type="match status" value="1"/>
</dbReference>
<comment type="caution">
    <text evidence="3">The sequence shown here is derived from an EMBL/GenBank/DDBJ whole genome shotgun (WGS) entry which is preliminary data.</text>
</comment>
<feature type="domain" description="Non-reducing end beta-L-arabinofuranosidase-like GH127 middle" evidence="2">
    <location>
        <begin position="445"/>
        <end position="518"/>
    </location>
</feature>
<dbReference type="EMBL" id="JAAITQ010000048">
    <property type="protein sequence ID" value="NSE17785.1"/>
    <property type="molecule type" value="Genomic_DNA"/>
</dbReference>
<evidence type="ECO:0008006" key="5">
    <source>
        <dbReference type="Google" id="ProtNLM"/>
    </source>
</evidence>
<evidence type="ECO:0000259" key="2">
    <source>
        <dbReference type="Pfam" id="PF20736"/>
    </source>
</evidence>
<dbReference type="RefSeq" id="WP_117762226.1">
    <property type="nucleotide sequence ID" value="NZ_CABJFB010000027.1"/>
</dbReference>
<dbReference type="InterPro" id="IPR012878">
    <property type="entry name" value="Beta-AFase-like_GH127_cat"/>
</dbReference>
<proteinExistence type="predicted"/>
<protein>
    <recommendedName>
        <fullName evidence="5">Non-reducing end beta-L-arabinofuranosidase</fullName>
    </recommendedName>
</protein>
<dbReference type="Pfam" id="PF20736">
    <property type="entry name" value="Glyco_hydro127M"/>
    <property type="match status" value="1"/>
</dbReference>